<dbReference type="CTD" id="26235"/>
<dbReference type="SMART" id="SM00367">
    <property type="entry name" value="LRR_CC"/>
    <property type="match status" value="6"/>
</dbReference>
<dbReference type="InParanoid" id="A0A6J0BHH7"/>
<dbReference type="Pfam" id="PF25372">
    <property type="entry name" value="DUF7885"/>
    <property type="match status" value="1"/>
</dbReference>
<dbReference type="Gene3D" id="1.20.1280.50">
    <property type="match status" value="1"/>
</dbReference>
<keyword evidence="3" id="KW-1185">Reference proteome</keyword>
<proteinExistence type="predicted"/>
<name>A0A6J0BHH7_NEOLC</name>
<dbReference type="PANTHER" id="PTHR13318">
    <property type="entry name" value="PARTNER OF PAIRED, ISOFORM B-RELATED"/>
    <property type="match status" value="1"/>
</dbReference>
<protein>
    <submittedName>
        <fullName evidence="4">F-box/LRR-repeat protein 4 isoform X1</fullName>
    </submittedName>
</protein>
<evidence type="ECO:0000313" key="3">
    <source>
        <dbReference type="Proteomes" id="UP000829291"/>
    </source>
</evidence>
<dbReference type="GeneID" id="107219477"/>
<organism evidence="4">
    <name type="scientific">Neodiprion lecontei</name>
    <name type="common">Redheaded pine sawfly</name>
    <dbReference type="NCBI Taxonomy" id="441921"/>
    <lineage>
        <taxon>Eukaryota</taxon>
        <taxon>Metazoa</taxon>
        <taxon>Ecdysozoa</taxon>
        <taxon>Arthropoda</taxon>
        <taxon>Hexapoda</taxon>
        <taxon>Insecta</taxon>
        <taxon>Pterygota</taxon>
        <taxon>Neoptera</taxon>
        <taxon>Endopterygota</taxon>
        <taxon>Hymenoptera</taxon>
        <taxon>Tenthredinoidea</taxon>
        <taxon>Diprionidae</taxon>
        <taxon>Diprioninae</taxon>
        <taxon>Neodiprion</taxon>
    </lineage>
</organism>
<dbReference type="GO" id="GO:0019005">
    <property type="term" value="C:SCF ubiquitin ligase complex"/>
    <property type="evidence" value="ECO:0007669"/>
    <property type="project" value="TreeGrafter"/>
</dbReference>
<dbReference type="Gene3D" id="3.80.10.10">
    <property type="entry name" value="Ribonuclease Inhibitor"/>
    <property type="match status" value="2"/>
</dbReference>
<dbReference type="InterPro" id="IPR036047">
    <property type="entry name" value="F-box-like_dom_sf"/>
</dbReference>
<dbReference type="Proteomes" id="UP000829291">
    <property type="component" value="Chromosome 7"/>
</dbReference>
<dbReference type="Pfam" id="PF12937">
    <property type="entry name" value="F-box-like"/>
    <property type="match status" value="1"/>
</dbReference>
<evidence type="ECO:0000313" key="4">
    <source>
        <dbReference type="RefSeq" id="XP_015513193.1"/>
    </source>
</evidence>
<dbReference type="InterPro" id="IPR001810">
    <property type="entry name" value="F-box_dom"/>
</dbReference>
<dbReference type="RefSeq" id="XP_015513193.1">
    <property type="nucleotide sequence ID" value="XM_015657707.2"/>
</dbReference>
<accession>A0A6J0BHH7</accession>
<dbReference type="OrthoDB" id="2153609at2759"/>
<reference evidence="4" key="1">
    <citation type="submission" date="2025-08" db="UniProtKB">
        <authorList>
            <consortium name="RefSeq"/>
        </authorList>
    </citation>
    <scope>IDENTIFICATION</scope>
    <source>
        <tissue evidence="4">Thorax and Abdomen</tissue>
    </source>
</reference>
<dbReference type="KEGG" id="nlo:107219477"/>
<dbReference type="GO" id="GO:0031146">
    <property type="term" value="P:SCF-dependent proteasomal ubiquitin-dependent protein catabolic process"/>
    <property type="evidence" value="ECO:0007669"/>
    <property type="project" value="TreeGrafter"/>
</dbReference>
<dbReference type="AlphaFoldDB" id="A0A6J0BHH7"/>
<dbReference type="InterPro" id="IPR057207">
    <property type="entry name" value="FBXL15_LRR"/>
</dbReference>
<evidence type="ECO:0000259" key="2">
    <source>
        <dbReference type="PROSITE" id="PS50181"/>
    </source>
</evidence>
<dbReference type="PANTHER" id="PTHR13318:SF152">
    <property type="entry name" value="F-BOX_LRR-REPEAT PROTEIN 4"/>
    <property type="match status" value="1"/>
</dbReference>
<dbReference type="InterPro" id="IPR032675">
    <property type="entry name" value="LRR_dom_sf"/>
</dbReference>
<sequence>MNGSNESILIQAAMVSCDEIKSEWISVSSNKGAENDDSIIFTEQFVNKVQHFSSQYGSDKSISYTAYNIAGNPSKFPDYGDFPQAFVMRTYGCWWDKAPSRLVDYMPQNNDNVVCQDYIDVAYDREVYPIRVSIYETYNPGSVVGIWAADSSGKWSRLWRGLPQVVSHKPRIFSPPLQPCCFKTKMLRLEFNHSKQDYYTELDAVLLIGTSEFIQPHFRFNNKNLSTLLRQLNDSTLDCDDVYNLTPDYLQTHKDLRELKNTFYKHCQLSNRNVTGRIHKGTIIDRLGTDYHCIPPIEEAVSSLHRFLQEDFPKLMQDIDLSTSSRSAVAGNKTGSSLQSGDICGSFSVLPDEAVLKILRNLDLRSLCRCCQVNRHFNNIARDALLYTSLNLKPYWYCIDTSALETLASRCQYLQRLDLSWCGNYNTITSKDIQEFLTSSGNQLTHLRFNSCQFVNNSVILKVSMICRNLKELCLRNCVEITKDGFWPLANLQQLERLELYRTLIQTPSLCAILKGNRGMRHLNLAACDHVHNMDDIAMEVAYSCPHLESVDFWKSHSLTPHGVRALARCTMLREVDFGWCLGMGAPGESLRALAASCQNLEKVFLAALRGLTDRDLEPFLACSKLRQLDFLGARSLTPEICLRFLLYCTQLEMMDLSFCEGISDMKIHEWRQLYPHVSIKRSFQASGSVFT</sequence>
<keyword evidence="1" id="KW-0833">Ubl conjugation pathway</keyword>
<gene>
    <name evidence="4" type="primary">LOC107219477</name>
</gene>
<dbReference type="SUPFAM" id="SSF81383">
    <property type="entry name" value="F-box domain"/>
    <property type="match status" value="1"/>
</dbReference>
<dbReference type="InterPro" id="IPR006553">
    <property type="entry name" value="Leu-rich_rpt_Cys-con_subtyp"/>
</dbReference>
<dbReference type="FunCoup" id="A0A6J0BHH7">
    <property type="interactions" value="14"/>
</dbReference>
<dbReference type="CDD" id="cd09917">
    <property type="entry name" value="F-box_SF"/>
    <property type="match status" value="1"/>
</dbReference>
<evidence type="ECO:0000256" key="1">
    <source>
        <dbReference type="ARBA" id="ARBA00022786"/>
    </source>
</evidence>
<dbReference type="PROSITE" id="PS50181">
    <property type="entry name" value="FBOX"/>
    <property type="match status" value="1"/>
</dbReference>
<feature type="domain" description="F-box" evidence="2">
    <location>
        <begin position="344"/>
        <end position="390"/>
    </location>
</feature>
<dbReference type="SMART" id="SM00256">
    <property type="entry name" value="FBOX"/>
    <property type="match status" value="1"/>
</dbReference>
<dbReference type="SUPFAM" id="SSF52047">
    <property type="entry name" value="RNI-like"/>
    <property type="match status" value="1"/>
</dbReference>